<evidence type="ECO:0000256" key="2">
    <source>
        <dbReference type="ARBA" id="ARBA00022597"/>
    </source>
</evidence>
<dbReference type="SUPFAM" id="SSF51261">
    <property type="entry name" value="Duplicated hybrid motif"/>
    <property type="match status" value="1"/>
</dbReference>
<dbReference type="InterPro" id="IPR011055">
    <property type="entry name" value="Dup_hybrid_motif"/>
</dbReference>
<sequence length="58" mass="6343">MFRPIRTWKQRTVSIEAAAPVAGRLFPLREVSDDNFSRGYLGDGVAIEPTGDIAIAPL</sequence>
<dbReference type="AlphaFoldDB" id="A0A9X4L067"/>
<comment type="caution">
    <text evidence="6">The sequence shown here is derived from an EMBL/GenBank/DDBJ whole genome shotgun (WGS) entry which is preliminary data.</text>
</comment>
<name>A0A9X4L067_9BACL</name>
<dbReference type="InterPro" id="IPR001127">
    <property type="entry name" value="PTS_EIIA_1_perm"/>
</dbReference>
<dbReference type="Gene3D" id="2.70.70.10">
    <property type="entry name" value="Glucose Permease (Domain IIA)"/>
    <property type="match status" value="1"/>
</dbReference>
<keyword evidence="7" id="KW-1185">Reference proteome</keyword>
<evidence type="ECO:0000256" key="1">
    <source>
        <dbReference type="ARBA" id="ARBA00022448"/>
    </source>
</evidence>
<reference evidence="6" key="1">
    <citation type="submission" date="2022-10" db="EMBL/GenBank/DDBJ databases">
        <title>Comparative genomic analysis of Cohnella hashimotonis sp. nov., isolated from the International Space Station.</title>
        <authorList>
            <person name="Simpson A."/>
            <person name="Venkateswaran K."/>
        </authorList>
    </citation>
    <scope>NUCLEOTIDE SEQUENCE</scope>
    <source>
        <strain evidence="6">DSM 28161</strain>
    </source>
</reference>
<evidence type="ECO:0000313" key="6">
    <source>
        <dbReference type="EMBL" id="MDG0814519.1"/>
    </source>
</evidence>
<keyword evidence="2 6" id="KW-0762">Sugar transport</keyword>
<dbReference type="Proteomes" id="UP001153404">
    <property type="component" value="Unassembled WGS sequence"/>
</dbReference>
<organism evidence="6 7">
    <name type="scientific">Cohnella rhizosphaerae</name>
    <dbReference type="NCBI Taxonomy" id="1457232"/>
    <lineage>
        <taxon>Bacteria</taxon>
        <taxon>Bacillati</taxon>
        <taxon>Bacillota</taxon>
        <taxon>Bacilli</taxon>
        <taxon>Bacillales</taxon>
        <taxon>Paenibacillaceae</taxon>
        <taxon>Cohnella</taxon>
    </lineage>
</organism>
<protein>
    <submittedName>
        <fullName evidence="6">PTS glucose transporter subunit IIA</fullName>
    </submittedName>
</protein>
<evidence type="ECO:0000256" key="4">
    <source>
        <dbReference type="ARBA" id="ARBA00022683"/>
    </source>
</evidence>
<accession>A0A9X4L067</accession>
<dbReference type="Pfam" id="PF00358">
    <property type="entry name" value="PTS_EIIA_1"/>
    <property type="match status" value="1"/>
</dbReference>
<gene>
    <name evidence="6" type="ORF">OMP40_38490</name>
</gene>
<dbReference type="GO" id="GO:0009401">
    <property type="term" value="P:phosphoenolpyruvate-dependent sugar phosphotransferase system"/>
    <property type="evidence" value="ECO:0007669"/>
    <property type="project" value="UniProtKB-KW"/>
</dbReference>
<keyword evidence="1" id="KW-0813">Transport</keyword>
<proteinExistence type="predicted"/>
<dbReference type="GO" id="GO:0016740">
    <property type="term" value="F:transferase activity"/>
    <property type="evidence" value="ECO:0007669"/>
    <property type="project" value="UniProtKB-KW"/>
</dbReference>
<feature type="domain" description="PTS EIIA type-1" evidence="5">
    <location>
        <begin position="17"/>
        <end position="57"/>
    </location>
</feature>
<dbReference type="RefSeq" id="WP_277539494.1">
    <property type="nucleotide sequence ID" value="NZ_JAPDIA010000009.1"/>
</dbReference>
<dbReference type="EMBL" id="JAPDIA010000009">
    <property type="protein sequence ID" value="MDG0814519.1"/>
    <property type="molecule type" value="Genomic_DNA"/>
</dbReference>
<keyword evidence="4" id="KW-0598">Phosphotransferase system</keyword>
<evidence type="ECO:0000313" key="7">
    <source>
        <dbReference type="Proteomes" id="UP001153404"/>
    </source>
</evidence>
<evidence type="ECO:0000256" key="3">
    <source>
        <dbReference type="ARBA" id="ARBA00022679"/>
    </source>
</evidence>
<evidence type="ECO:0000259" key="5">
    <source>
        <dbReference type="Pfam" id="PF00358"/>
    </source>
</evidence>
<keyword evidence="3" id="KW-0808">Transferase</keyword>